<dbReference type="InterPro" id="IPR036322">
    <property type="entry name" value="WD40_repeat_dom_sf"/>
</dbReference>
<accession>A0A6J5TSL4</accession>
<dbReference type="PANTHER" id="PTHR45093:SF2">
    <property type="entry name" value="LISH DOMAIN-CONTAINING PROTEIN"/>
    <property type="match status" value="1"/>
</dbReference>
<keyword evidence="3" id="KW-0853">WD repeat</keyword>
<sequence length="191" mass="20784">MAGPSPSSAPSTPSTHTPGEVISMPALPHSGSSSKPLMMFGPDGTGTLTSPSNQLWDDKDLELQADMDRFVEDGSLDDNVESFLSHDDMAVLWYTDTLKVKSTFEEHSALITDVRFSPSMPRLAMSSFDKTVRVWDADKSDDFIFLYLLTVTCNGCAISTQIKMTLSAPATWMVRYATGVLTMAAAQVCSR</sequence>
<keyword evidence="2" id="KW-0539">Nucleus</keyword>
<evidence type="ECO:0000256" key="3">
    <source>
        <dbReference type="PROSITE-ProRule" id="PRU00221"/>
    </source>
</evidence>
<evidence type="ECO:0000256" key="4">
    <source>
        <dbReference type="SAM" id="MobiDB-lite"/>
    </source>
</evidence>
<organism evidence="5 6">
    <name type="scientific">Prunus armeniaca</name>
    <name type="common">Apricot</name>
    <name type="synonym">Armeniaca vulgaris</name>
    <dbReference type="NCBI Taxonomy" id="36596"/>
    <lineage>
        <taxon>Eukaryota</taxon>
        <taxon>Viridiplantae</taxon>
        <taxon>Streptophyta</taxon>
        <taxon>Embryophyta</taxon>
        <taxon>Tracheophyta</taxon>
        <taxon>Spermatophyta</taxon>
        <taxon>Magnoliopsida</taxon>
        <taxon>eudicotyledons</taxon>
        <taxon>Gunneridae</taxon>
        <taxon>Pentapetalae</taxon>
        <taxon>rosids</taxon>
        <taxon>fabids</taxon>
        <taxon>Rosales</taxon>
        <taxon>Rosaceae</taxon>
        <taxon>Amygdaloideae</taxon>
        <taxon>Amygdaleae</taxon>
        <taxon>Prunus</taxon>
    </lineage>
</organism>
<dbReference type="GO" id="GO:0005634">
    <property type="term" value="C:nucleus"/>
    <property type="evidence" value="ECO:0007669"/>
    <property type="project" value="UniProtKB-SubCell"/>
</dbReference>
<gene>
    <name evidence="5" type="ORF">CURHAP_LOCUS9065</name>
</gene>
<dbReference type="PROSITE" id="PS50082">
    <property type="entry name" value="WD_REPEATS_2"/>
    <property type="match status" value="1"/>
</dbReference>
<proteinExistence type="predicted"/>
<evidence type="ECO:0000313" key="6">
    <source>
        <dbReference type="Proteomes" id="UP000507222"/>
    </source>
</evidence>
<dbReference type="Proteomes" id="UP000507222">
    <property type="component" value="Unassembled WGS sequence"/>
</dbReference>
<dbReference type="Pfam" id="PF00400">
    <property type="entry name" value="WD40"/>
    <property type="match status" value="1"/>
</dbReference>
<dbReference type="InterPro" id="IPR015943">
    <property type="entry name" value="WD40/YVTN_repeat-like_dom_sf"/>
</dbReference>
<dbReference type="SUPFAM" id="SSF50978">
    <property type="entry name" value="WD40 repeat-like"/>
    <property type="match status" value="1"/>
</dbReference>
<feature type="repeat" description="WD" evidence="3">
    <location>
        <begin position="104"/>
        <end position="136"/>
    </location>
</feature>
<reference evidence="5 6" key="1">
    <citation type="submission" date="2020-05" db="EMBL/GenBank/DDBJ databases">
        <authorList>
            <person name="Campoy J."/>
            <person name="Schneeberger K."/>
            <person name="Spophaly S."/>
        </authorList>
    </citation>
    <scope>NUCLEOTIDE SEQUENCE [LARGE SCALE GENOMIC DNA]</scope>
    <source>
        <strain evidence="5">PruArmRojPasFocal</strain>
    </source>
</reference>
<evidence type="ECO:0000313" key="5">
    <source>
        <dbReference type="EMBL" id="CAB4266692.1"/>
    </source>
</evidence>
<dbReference type="Gene3D" id="2.130.10.10">
    <property type="entry name" value="YVTN repeat-like/Quinoprotein amine dehydrogenase"/>
    <property type="match status" value="1"/>
</dbReference>
<protein>
    <submittedName>
        <fullName evidence="5">Uncharacterized protein</fullName>
    </submittedName>
</protein>
<feature type="compositionally biased region" description="Low complexity" evidence="4">
    <location>
        <begin position="1"/>
        <end position="18"/>
    </location>
</feature>
<dbReference type="SMART" id="SM00320">
    <property type="entry name" value="WD40"/>
    <property type="match status" value="1"/>
</dbReference>
<dbReference type="AlphaFoldDB" id="A0A6J5TSL4"/>
<dbReference type="InterPro" id="IPR001680">
    <property type="entry name" value="WD40_rpt"/>
</dbReference>
<comment type="subcellular location">
    <subcellularLocation>
        <location evidence="1">Nucleus</location>
    </subcellularLocation>
</comment>
<dbReference type="PROSITE" id="PS50294">
    <property type="entry name" value="WD_REPEATS_REGION"/>
    <property type="match status" value="1"/>
</dbReference>
<evidence type="ECO:0000256" key="1">
    <source>
        <dbReference type="ARBA" id="ARBA00004123"/>
    </source>
</evidence>
<dbReference type="PANTHER" id="PTHR45093">
    <property type="entry name" value="TRANSCRIPTION ACTIVATOR MSS11"/>
    <property type="match status" value="1"/>
</dbReference>
<name>A0A6J5TSL4_PRUAR</name>
<evidence type="ECO:0000256" key="2">
    <source>
        <dbReference type="ARBA" id="ARBA00023242"/>
    </source>
</evidence>
<dbReference type="EMBL" id="CAEKDK010000001">
    <property type="protein sequence ID" value="CAB4266692.1"/>
    <property type="molecule type" value="Genomic_DNA"/>
</dbReference>
<feature type="region of interest" description="Disordered" evidence="4">
    <location>
        <begin position="1"/>
        <end position="54"/>
    </location>
</feature>